<dbReference type="Proteomes" id="UP001166784">
    <property type="component" value="Unassembled WGS sequence"/>
</dbReference>
<dbReference type="Gene3D" id="1.10.10.10">
    <property type="entry name" value="Winged helix-like DNA-binding domain superfamily/Winged helix DNA-binding domain"/>
    <property type="match status" value="1"/>
</dbReference>
<dbReference type="PANTHER" id="PTHR33169:SF14">
    <property type="entry name" value="TRANSCRIPTIONAL REGULATOR RV3488"/>
    <property type="match status" value="1"/>
</dbReference>
<gene>
    <name evidence="2" type="ORF">MMA15_23520</name>
</gene>
<comment type="caution">
    <text evidence="2">The sequence shown here is derived from an EMBL/GenBank/DDBJ whole genome shotgun (WGS) entry which is preliminary data.</text>
</comment>
<proteinExistence type="predicted"/>
<reference evidence="2" key="1">
    <citation type="submission" date="2022-03" db="EMBL/GenBank/DDBJ databases">
        <authorList>
            <person name="Santos J.D.N."/>
            <person name="Kallscheuer N."/>
            <person name="Jogler C."/>
            <person name="Lage O.M."/>
        </authorList>
    </citation>
    <scope>NUCLEOTIDE SEQUENCE</scope>
    <source>
        <strain evidence="2">M600PL45_2</strain>
    </source>
</reference>
<keyword evidence="3" id="KW-1185">Reference proteome</keyword>
<protein>
    <submittedName>
        <fullName evidence="2">PadR family transcriptional regulator</fullName>
    </submittedName>
</protein>
<evidence type="ECO:0000313" key="2">
    <source>
        <dbReference type="EMBL" id="MCH6163251.1"/>
    </source>
</evidence>
<dbReference type="InterPro" id="IPR036388">
    <property type="entry name" value="WH-like_DNA-bd_sf"/>
</dbReference>
<dbReference type="SUPFAM" id="SSF46785">
    <property type="entry name" value="Winged helix' DNA-binding domain"/>
    <property type="match status" value="1"/>
</dbReference>
<dbReference type="Pfam" id="PF03551">
    <property type="entry name" value="PadR"/>
    <property type="match status" value="1"/>
</dbReference>
<organism evidence="2 3">
    <name type="scientific">Streptomyces marispadix</name>
    <dbReference type="NCBI Taxonomy" id="2922868"/>
    <lineage>
        <taxon>Bacteria</taxon>
        <taxon>Bacillati</taxon>
        <taxon>Actinomycetota</taxon>
        <taxon>Actinomycetes</taxon>
        <taxon>Kitasatosporales</taxon>
        <taxon>Streptomycetaceae</taxon>
        <taxon>Streptomyces</taxon>
    </lineage>
</organism>
<dbReference type="InterPro" id="IPR005149">
    <property type="entry name" value="Tscrpt_reg_PadR_N"/>
</dbReference>
<reference evidence="2" key="2">
    <citation type="journal article" date="2023" name="Int. J. Syst. Evol. Microbiol.">
        <title>Streptomyces marispadix sp. nov., isolated from marine beach sediment of the Northern Coast of Portugal.</title>
        <authorList>
            <person name="dos Santos J.D.N."/>
            <person name="Vitorino I.R."/>
            <person name="Kallscheuer N."/>
            <person name="Srivastava A."/>
            <person name="Krautwurst S."/>
            <person name="Marz M."/>
            <person name="Jogler C."/>
            <person name="Lobo Da Cunha A."/>
            <person name="Catita J."/>
            <person name="Goncalves H."/>
            <person name="Gonzalez I."/>
            <person name="Reyes F."/>
            <person name="Lage O.M."/>
        </authorList>
    </citation>
    <scope>NUCLEOTIDE SEQUENCE</scope>
    <source>
        <strain evidence="2">M600PL45_2</strain>
    </source>
</reference>
<dbReference type="PANTHER" id="PTHR33169">
    <property type="entry name" value="PADR-FAMILY TRANSCRIPTIONAL REGULATOR"/>
    <property type="match status" value="1"/>
</dbReference>
<accession>A0ABS9T4Q1</accession>
<evidence type="ECO:0000259" key="1">
    <source>
        <dbReference type="Pfam" id="PF03551"/>
    </source>
</evidence>
<dbReference type="RefSeq" id="WP_241062080.1">
    <property type="nucleotide sequence ID" value="NZ_JAKWJU010000002.1"/>
</dbReference>
<dbReference type="EMBL" id="JAKWJU010000002">
    <property type="protein sequence ID" value="MCH6163251.1"/>
    <property type="molecule type" value="Genomic_DNA"/>
</dbReference>
<dbReference type="InterPro" id="IPR036390">
    <property type="entry name" value="WH_DNA-bd_sf"/>
</dbReference>
<name>A0ABS9T4Q1_9ACTN</name>
<dbReference type="InterPro" id="IPR052509">
    <property type="entry name" value="Metal_resp_DNA-bind_regulator"/>
</dbReference>
<evidence type="ECO:0000313" key="3">
    <source>
        <dbReference type="Proteomes" id="UP001166784"/>
    </source>
</evidence>
<sequence length="118" mass="13155">MVLAGGMHSGVSQLRRGILQFCVLALLRDGEKYAFELVRELCDAHGLVTSEGTIYPLLSRLRKEGWVSTVWQESETGPPRRYYTLTATGRTALEDFAKEWGSFKSTVDTLLGSEGKQQ</sequence>
<feature type="domain" description="Transcription regulator PadR N-terminal" evidence="1">
    <location>
        <begin position="23"/>
        <end position="94"/>
    </location>
</feature>